<evidence type="ECO:0000313" key="1">
    <source>
        <dbReference type="EMBL" id="PIO54139.1"/>
    </source>
</evidence>
<feature type="non-terminal residue" evidence="1">
    <location>
        <position position="1"/>
    </location>
</feature>
<organism evidence="1 2">
    <name type="scientific">Teladorsagia circumcincta</name>
    <name type="common">Brown stomach worm</name>
    <name type="synonym">Ostertagia circumcincta</name>
    <dbReference type="NCBI Taxonomy" id="45464"/>
    <lineage>
        <taxon>Eukaryota</taxon>
        <taxon>Metazoa</taxon>
        <taxon>Ecdysozoa</taxon>
        <taxon>Nematoda</taxon>
        <taxon>Chromadorea</taxon>
        <taxon>Rhabditida</taxon>
        <taxon>Rhabditina</taxon>
        <taxon>Rhabditomorpha</taxon>
        <taxon>Strongyloidea</taxon>
        <taxon>Trichostrongylidae</taxon>
        <taxon>Teladorsagia</taxon>
    </lineage>
</organism>
<protein>
    <submittedName>
        <fullName evidence="1">Uncharacterized protein</fullName>
    </submittedName>
</protein>
<dbReference type="Proteomes" id="UP000230423">
    <property type="component" value="Unassembled WGS sequence"/>
</dbReference>
<reference evidence="1 2" key="1">
    <citation type="submission" date="2015-09" db="EMBL/GenBank/DDBJ databases">
        <title>Draft genome of the parasitic nematode Teladorsagia circumcincta isolate WARC Sus (inbred).</title>
        <authorList>
            <person name="Mitreva M."/>
        </authorList>
    </citation>
    <scope>NUCLEOTIDE SEQUENCE [LARGE SCALE GENOMIC DNA]</scope>
    <source>
        <strain evidence="1 2">S</strain>
    </source>
</reference>
<sequence length="115" mass="12787">VRPTTKAIFEEAVDGLPPAVLNITYTKSRSSCDSPLTKPFSAKAIAADDGLDPMVPAVDERPIPMHRAGAYWYAALRPTYYAKRGMCHIDNDLADELLKIEDVYGERRKESSEKT</sequence>
<proteinExistence type="predicted"/>
<evidence type="ECO:0000313" key="2">
    <source>
        <dbReference type="Proteomes" id="UP000230423"/>
    </source>
</evidence>
<gene>
    <name evidence="1" type="ORF">TELCIR_24504</name>
</gene>
<name>A0A2G9T853_TELCI</name>
<feature type="non-terminal residue" evidence="1">
    <location>
        <position position="115"/>
    </location>
</feature>
<dbReference type="EMBL" id="KZ401081">
    <property type="protein sequence ID" value="PIO54139.1"/>
    <property type="molecule type" value="Genomic_DNA"/>
</dbReference>
<accession>A0A2G9T853</accession>
<dbReference type="AlphaFoldDB" id="A0A2G9T853"/>
<dbReference type="OrthoDB" id="5874699at2759"/>
<keyword evidence="2" id="KW-1185">Reference proteome</keyword>